<keyword evidence="5" id="KW-1185">Reference proteome</keyword>
<gene>
    <name evidence="4" type="ORF">LVJ82_09895</name>
</gene>
<feature type="transmembrane region" description="Helical" evidence="1">
    <location>
        <begin position="33"/>
        <end position="52"/>
    </location>
</feature>
<feature type="transmembrane region" description="Helical" evidence="1">
    <location>
        <begin position="9"/>
        <end position="27"/>
    </location>
</feature>
<evidence type="ECO:0000259" key="3">
    <source>
        <dbReference type="Pfam" id="PF19040"/>
    </source>
</evidence>
<feature type="transmembrane region" description="Helical" evidence="1">
    <location>
        <begin position="276"/>
        <end position="295"/>
    </location>
</feature>
<dbReference type="InterPro" id="IPR002656">
    <property type="entry name" value="Acyl_transf_3_dom"/>
</dbReference>
<dbReference type="EMBL" id="CP091511">
    <property type="protein sequence ID" value="UOO87806.1"/>
    <property type="molecule type" value="Genomic_DNA"/>
</dbReference>
<dbReference type="Pfam" id="PF01757">
    <property type="entry name" value="Acyl_transf_3"/>
    <property type="match status" value="1"/>
</dbReference>
<dbReference type="GO" id="GO:0016746">
    <property type="term" value="F:acyltransferase activity"/>
    <property type="evidence" value="ECO:0007669"/>
    <property type="project" value="UniProtKB-KW"/>
</dbReference>
<evidence type="ECO:0000313" key="4">
    <source>
        <dbReference type="EMBL" id="UOO87806.1"/>
    </source>
</evidence>
<feature type="transmembrane region" description="Helical" evidence="1">
    <location>
        <begin position="143"/>
        <end position="159"/>
    </location>
</feature>
<feature type="transmembrane region" description="Helical" evidence="1">
    <location>
        <begin position="166"/>
        <end position="185"/>
    </location>
</feature>
<name>A0ABY4DWB7_9NEIS</name>
<accession>A0ABY4DWB7</accession>
<feature type="domain" description="SGNH" evidence="3">
    <location>
        <begin position="392"/>
        <end position="645"/>
    </location>
</feature>
<feature type="transmembrane region" description="Helical" evidence="1">
    <location>
        <begin position="340"/>
        <end position="362"/>
    </location>
</feature>
<dbReference type="PANTHER" id="PTHR23028:SF53">
    <property type="entry name" value="ACYL_TRANSF_3 DOMAIN-CONTAINING PROTEIN"/>
    <property type="match status" value="1"/>
</dbReference>
<organism evidence="4 5">
    <name type="scientific">Vitreoscilla massiliensis</name>
    <dbReference type="NCBI Taxonomy" id="1689272"/>
    <lineage>
        <taxon>Bacteria</taxon>
        <taxon>Pseudomonadati</taxon>
        <taxon>Pseudomonadota</taxon>
        <taxon>Betaproteobacteria</taxon>
        <taxon>Neisseriales</taxon>
        <taxon>Neisseriaceae</taxon>
        <taxon>Vitreoscilla</taxon>
    </lineage>
</organism>
<proteinExistence type="predicted"/>
<evidence type="ECO:0000259" key="2">
    <source>
        <dbReference type="Pfam" id="PF01757"/>
    </source>
</evidence>
<feature type="transmembrane region" description="Helical" evidence="1">
    <location>
        <begin position="73"/>
        <end position="94"/>
    </location>
</feature>
<evidence type="ECO:0000313" key="5">
    <source>
        <dbReference type="Proteomes" id="UP000832011"/>
    </source>
</evidence>
<feature type="domain" description="Acyltransferase 3" evidence="2">
    <location>
        <begin position="7"/>
        <end position="322"/>
    </location>
</feature>
<dbReference type="PANTHER" id="PTHR23028">
    <property type="entry name" value="ACETYLTRANSFERASE"/>
    <property type="match status" value="1"/>
</dbReference>
<keyword evidence="1" id="KW-0472">Membrane</keyword>
<sequence>MQGFRSDINALRAFAVLAVIAYHFGIFKFQGGFVGVDVFFVISGYLMTAIVVQALQQQRFSFVTFYLARARRIVPALWVLCVFLLAMGALLVPVPQDYVMLAKHVYKAMLFVSNNTFYQESGYFAAHANEKWVLHTWSLSVEWQFYLLYPLVLWAAWRCKPTLRGLNAVLIVLGLASFTCNLILSRSYPEYAFFMLPTRAWELVSGGLLYTYTLQAGVPSKWRPALQYIGLLLLTLTVFTYNSTLAWPSFWALLPVVATLMVMAAQRENRLLQQTWLQWCGSVSYSLYLWHWPIWVGLHYYGVSRDLWAIAAGLLLTLLLGTASFYGVEQPVRQGLSKYSARKSVAVLLSMVLVVYVGAWVVRQNDGFTGRLSPYLQMVHASIGNSNPREDECQGNDRKDAAGCQYGGETLGLIVMGDSHAQAVIRATEQALPSKQYHVSDWTMAGCPPLLGLHSTDVKSRCAQHLNKYFELQKTMPRNVPILLVARYSNYIEGPSEWDLQGQEQAPEVYFGQQPYAQRTPAFYHEMDAAVVRTACELARYRPVYMLKPIPEMTVDVPKYVLKRSWLGLDAQVQLPTREYQQRQQRILHSMAQAQQQCGVKLLDPAPILCHQQVCASSDARGRPYYYDDDHLSVYGAEQLLPLFRTMFAKP</sequence>
<feature type="transmembrane region" description="Helical" evidence="1">
    <location>
        <begin position="307"/>
        <end position="328"/>
    </location>
</feature>
<evidence type="ECO:0000256" key="1">
    <source>
        <dbReference type="SAM" id="Phobius"/>
    </source>
</evidence>
<protein>
    <submittedName>
        <fullName evidence="4">Acyltransferase</fullName>
    </submittedName>
</protein>
<keyword evidence="4" id="KW-0808">Transferase</keyword>
<keyword evidence="1" id="KW-0812">Transmembrane</keyword>
<dbReference type="InterPro" id="IPR050879">
    <property type="entry name" value="Acyltransferase_3"/>
</dbReference>
<dbReference type="Proteomes" id="UP000832011">
    <property type="component" value="Chromosome"/>
</dbReference>
<keyword evidence="4" id="KW-0012">Acyltransferase</keyword>
<dbReference type="Pfam" id="PF19040">
    <property type="entry name" value="SGNH"/>
    <property type="match status" value="1"/>
</dbReference>
<dbReference type="RefSeq" id="WP_058356753.1">
    <property type="nucleotide sequence ID" value="NZ_CABKVG010000009.1"/>
</dbReference>
<reference evidence="4 5" key="1">
    <citation type="journal article" date="2022" name="Res Sq">
        <title>Evolution of multicellular longitudinally dividing oral cavity symbionts (Neisseriaceae).</title>
        <authorList>
            <person name="Nyongesa S."/>
            <person name="Weber P."/>
            <person name="Bernet E."/>
            <person name="Pullido F."/>
            <person name="Nieckarz M."/>
            <person name="Delaby M."/>
            <person name="Nieves C."/>
            <person name="Viehboeck T."/>
            <person name="Krause N."/>
            <person name="Rivera-Millot A."/>
            <person name="Nakamura A."/>
            <person name="Vischer N."/>
            <person name="VanNieuwenhze M."/>
            <person name="Brun Y."/>
            <person name="Cava F."/>
            <person name="Bulgheresi S."/>
            <person name="Veyrier F."/>
        </authorList>
    </citation>
    <scope>NUCLEOTIDE SEQUENCE [LARGE SCALE GENOMIC DNA]</scope>
    <source>
        <strain evidence="4 5">SN4</strain>
    </source>
</reference>
<keyword evidence="1" id="KW-1133">Transmembrane helix</keyword>
<dbReference type="InterPro" id="IPR043968">
    <property type="entry name" value="SGNH"/>
</dbReference>